<keyword evidence="3" id="KW-0699">rRNA-binding</keyword>
<gene>
    <name evidence="6" type="ORF">PS2015_2340</name>
</gene>
<evidence type="ECO:0000313" key="6">
    <source>
        <dbReference type="EMBL" id="ALO46974.1"/>
    </source>
</evidence>
<dbReference type="RefSeq" id="WP_058022413.1">
    <property type="nucleotide sequence ID" value="NZ_CP013189.1"/>
</dbReference>
<dbReference type="InterPro" id="IPR006839">
    <property type="entry name" value="DarP"/>
</dbReference>
<dbReference type="PANTHER" id="PTHR38101:SF1">
    <property type="entry name" value="UPF0307 PROTEIN YJGA"/>
    <property type="match status" value="1"/>
</dbReference>
<dbReference type="GO" id="GO:0042254">
    <property type="term" value="P:ribosome biogenesis"/>
    <property type="evidence" value="ECO:0007669"/>
    <property type="project" value="UniProtKB-KW"/>
</dbReference>
<evidence type="ECO:0000256" key="2">
    <source>
        <dbReference type="ARBA" id="ARBA00022517"/>
    </source>
</evidence>
<dbReference type="GO" id="GO:0019843">
    <property type="term" value="F:rRNA binding"/>
    <property type="evidence" value="ECO:0007669"/>
    <property type="project" value="UniProtKB-KW"/>
</dbReference>
<dbReference type="AlphaFoldDB" id="A0A0S2KFT9"/>
<protein>
    <recommendedName>
        <fullName evidence="8">Ribosome-associated protein</fullName>
    </recommendedName>
</protein>
<dbReference type="Gene3D" id="1.10.60.30">
    <property type="entry name" value="PSPTO4464-like domains"/>
    <property type="match status" value="2"/>
</dbReference>
<dbReference type="EMBL" id="CP013189">
    <property type="protein sequence ID" value="ALO46974.1"/>
    <property type="molecule type" value="Genomic_DNA"/>
</dbReference>
<accession>A0A0S2KFT9</accession>
<keyword evidence="1" id="KW-0963">Cytoplasm</keyword>
<dbReference type="CDD" id="cd16331">
    <property type="entry name" value="YjgA-like"/>
    <property type="match status" value="1"/>
</dbReference>
<dbReference type="PIRSF" id="PIRSF016183">
    <property type="entry name" value="UCP016183"/>
    <property type="match status" value="1"/>
</dbReference>
<dbReference type="PATRIC" id="fig|1249552.3.peg.2353"/>
<evidence type="ECO:0008006" key="8">
    <source>
        <dbReference type="Google" id="ProtNLM"/>
    </source>
</evidence>
<keyword evidence="2" id="KW-0690">Ribosome biogenesis</keyword>
<dbReference type="OrthoDB" id="5293604at2"/>
<dbReference type="PANTHER" id="PTHR38101">
    <property type="entry name" value="UPF0307 PROTEIN YJGA"/>
    <property type="match status" value="1"/>
</dbReference>
<keyword evidence="7" id="KW-1185">Reference proteome</keyword>
<name>A0A0S2KFT9_9GAMM</name>
<dbReference type="STRING" id="1249552.PS2015_2340"/>
<dbReference type="NCBIfam" id="NF003593">
    <property type="entry name" value="PRK05255.1-1"/>
    <property type="match status" value="1"/>
</dbReference>
<dbReference type="Proteomes" id="UP000065641">
    <property type="component" value="Chromosome"/>
</dbReference>
<proteinExistence type="predicted"/>
<dbReference type="GO" id="GO:0005829">
    <property type="term" value="C:cytosol"/>
    <property type="evidence" value="ECO:0007669"/>
    <property type="project" value="TreeGrafter"/>
</dbReference>
<evidence type="ECO:0000256" key="3">
    <source>
        <dbReference type="ARBA" id="ARBA00022730"/>
    </source>
</evidence>
<keyword evidence="4" id="KW-0694">RNA-binding</keyword>
<dbReference type="Pfam" id="PF04751">
    <property type="entry name" value="DarP"/>
    <property type="match status" value="1"/>
</dbReference>
<evidence type="ECO:0000256" key="1">
    <source>
        <dbReference type="ARBA" id="ARBA00022490"/>
    </source>
</evidence>
<reference evidence="6 7" key="1">
    <citation type="submission" date="2015-11" db="EMBL/GenBank/DDBJ databases">
        <authorList>
            <person name="Zhang Y."/>
            <person name="Guo Z."/>
        </authorList>
    </citation>
    <scope>NUCLEOTIDE SEQUENCE [LARGE SCALE GENOMIC DNA]</scope>
    <source>
        <strain evidence="6 7">KCTC 32221</strain>
    </source>
</reference>
<evidence type="ECO:0000256" key="5">
    <source>
        <dbReference type="SAM" id="MobiDB-lite"/>
    </source>
</evidence>
<evidence type="ECO:0000313" key="7">
    <source>
        <dbReference type="Proteomes" id="UP000065641"/>
    </source>
</evidence>
<dbReference type="KEGG" id="pspi:PS2015_2340"/>
<feature type="region of interest" description="Disordered" evidence="5">
    <location>
        <begin position="1"/>
        <end position="27"/>
    </location>
</feature>
<evidence type="ECO:0000256" key="4">
    <source>
        <dbReference type="ARBA" id="ARBA00022884"/>
    </source>
</evidence>
<dbReference type="InterPro" id="IPR023153">
    <property type="entry name" value="DarP_sf"/>
</dbReference>
<sequence length="181" mass="20949">MTSPNDKSAVLHADDTAESKTRRKQRMTAVQKLGEELLTLNARQLQQIELPESLLQALKEYQRLPNKNEAKRRQLQFIGKVMRAADHEAIAEALQKLRTPSAREVRRSQDIERWGQRLLSADNDALEAFLDKWPMAQRQTLRQLQRNYSTLSDTASEHIGSDDQLMRARRKLLDYVKSVIN</sequence>
<organism evidence="6 7">
    <name type="scientific">Pseudohongiella spirulinae</name>
    <dbReference type="NCBI Taxonomy" id="1249552"/>
    <lineage>
        <taxon>Bacteria</taxon>
        <taxon>Pseudomonadati</taxon>
        <taxon>Pseudomonadota</taxon>
        <taxon>Gammaproteobacteria</taxon>
        <taxon>Pseudomonadales</taxon>
        <taxon>Pseudohongiellaceae</taxon>
        <taxon>Pseudohongiella</taxon>
    </lineage>
</organism>
<dbReference type="SUPFAM" id="SSF158710">
    <property type="entry name" value="PSPTO4464-like"/>
    <property type="match status" value="1"/>
</dbReference>